<protein>
    <submittedName>
        <fullName evidence="2">Uncharacterized protein</fullName>
    </submittedName>
</protein>
<gene>
    <name evidence="2" type="ORF">KMZ29_17495</name>
</gene>
<proteinExistence type="predicted"/>
<accession>A0A975RLB1</accession>
<dbReference type="Proteomes" id="UP000680839">
    <property type="component" value="Chromosome"/>
</dbReference>
<evidence type="ECO:0000256" key="1">
    <source>
        <dbReference type="SAM" id="Phobius"/>
    </source>
</evidence>
<evidence type="ECO:0000313" key="2">
    <source>
        <dbReference type="EMBL" id="QWG11519.1"/>
    </source>
</evidence>
<keyword evidence="1" id="KW-0472">Membrane</keyword>
<keyword evidence="1" id="KW-1133">Transmembrane helix</keyword>
<dbReference type="AlphaFoldDB" id="A0A975RLB1"/>
<sequence length="153" mass="16934">MSGIRLVAQPARRSASFRRTRFGAGIAIAIAAIAVTVWAGGHAEEPARDVMLLYVGAEDCAPCRAWQSGDGAAFLASADFPRISYREVKSPHLHDVLKDEHWPDDLRNYRNGLRRSDGVPLWLVVSGDQIVEQRFGAEAWRASVLPRIKSLLR</sequence>
<name>A0A975RLB1_9BRAD</name>
<feature type="transmembrane region" description="Helical" evidence="1">
    <location>
        <begin position="21"/>
        <end position="41"/>
    </location>
</feature>
<organism evidence="2 3">
    <name type="scientific">Bradyrhizobium sediminis</name>
    <dbReference type="NCBI Taxonomy" id="2840469"/>
    <lineage>
        <taxon>Bacteria</taxon>
        <taxon>Pseudomonadati</taxon>
        <taxon>Pseudomonadota</taxon>
        <taxon>Alphaproteobacteria</taxon>
        <taxon>Hyphomicrobiales</taxon>
        <taxon>Nitrobacteraceae</taxon>
        <taxon>Bradyrhizobium</taxon>
    </lineage>
</organism>
<reference evidence="2" key="1">
    <citation type="submission" date="2021-06" db="EMBL/GenBank/DDBJ databases">
        <title>Bradyrhizobium sp. S2-20-1 Genome sequencing.</title>
        <authorList>
            <person name="Jin L."/>
        </authorList>
    </citation>
    <scope>NUCLEOTIDE SEQUENCE</scope>
    <source>
        <strain evidence="2">S2-20-1</strain>
    </source>
</reference>
<dbReference type="EMBL" id="CP076134">
    <property type="protein sequence ID" value="QWG11519.1"/>
    <property type="molecule type" value="Genomic_DNA"/>
</dbReference>
<evidence type="ECO:0000313" key="3">
    <source>
        <dbReference type="Proteomes" id="UP000680839"/>
    </source>
</evidence>
<dbReference type="RefSeq" id="WP_215620396.1">
    <property type="nucleotide sequence ID" value="NZ_CP076134.1"/>
</dbReference>
<keyword evidence="1" id="KW-0812">Transmembrane</keyword>